<proteinExistence type="predicted"/>
<protein>
    <submittedName>
        <fullName evidence="1">Uncharacterized protein</fullName>
    </submittedName>
</protein>
<sequence>MELSQVSLLESYFDFFYAKEISKNMYLVFRKKCFGCQNACLSQSDHTCLTLTDKQQLELYFDDILAEVDESDIVLKWNEATSLLDVSVQVLNMFQIKSVL</sequence>
<accession>A0ABY7G430</accession>
<dbReference type="EMBL" id="CP111025">
    <property type="protein sequence ID" value="WAR26051.1"/>
    <property type="molecule type" value="Genomic_DNA"/>
</dbReference>
<keyword evidence="2" id="KW-1185">Reference proteome</keyword>
<reference evidence="1" key="1">
    <citation type="submission" date="2022-11" db="EMBL/GenBank/DDBJ databases">
        <title>Centuries of genome instability and evolution in soft-shell clam transmissible cancer (bioRxiv).</title>
        <authorList>
            <person name="Hart S.F.M."/>
            <person name="Yonemitsu M.A."/>
            <person name="Giersch R.M."/>
            <person name="Beal B.F."/>
            <person name="Arriagada G."/>
            <person name="Davis B.W."/>
            <person name="Ostrander E.A."/>
            <person name="Goff S.P."/>
            <person name="Metzger M.J."/>
        </authorList>
    </citation>
    <scope>NUCLEOTIDE SEQUENCE</scope>
    <source>
        <strain evidence="1">MELC-2E11</strain>
        <tissue evidence="1">Siphon/mantle</tissue>
    </source>
</reference>
<evidence type="ECO:0000313" key="2">
    <source>
        <dbReference type="Proteomes" id="UP001164746"/>
    </source>
</evidence>
<name>A0ABY7G430_MYAAR</name>
<gene>
    <name evidence="1" type="ORF">MAR_011755</name>
</gene>
<evidence type="ECO:0000313" key="1">
    <source>
        <dbReference type="EMBL" id="WAR26051.1"/>
    </source>
</evidence>
<organism evidence="1 2">
    <name type="scientific">Mya arenaria</name>
    <name type="common">Soft-shell clam</name>
    <dbReference type="NCBI Taxonomy" id="6604"/>
    <lineage>
        <taxon>Eukaryota</taxon>
        <taxon>Metazoa</taxon>
        <taxon>Spiralia</taxon>
        <taxon>Lophotrochozoa</taxon>
        <taxon>Mollusca</taxon>
        <taxon>Bivalvia</taxon>
        <taxon>Autobranchia</taxon>
        <taxon>Heteroconchia</taxon>
        <taxon>Euheterodonta</taxon>
        <taxon>Imparidentia</taxon>
        <taxon>Neoheterodontei</taxon>
        <taxon>Myida</taxon>
        <taxon>Myoidea</taxon>
        <taxon>Myidae</taxon>
        <taxon>Mya</taxon>
    </lineage>
</organism>
<dbReference type="Proteomes" id="UP001164746">
    <property type="component" value="Chromosome 14"/>
</dbReference>